<dbReference type="GO" id="GO:0031012">
    <property type="term" value="C:extracellular matrix"/>
    <property type="evidence" value="ECO:0007669"/>
    <property type="project" value="TreeGrafter"/>
</dbReference>
<reference evidence="4" key="1">
    <citation type="submission" date="2025-08" db="UniProtKB">
        <authorList>
            <consortium name="RefSeq"/>
        </authorList>
    </citation>
    <scope>IDENTIFICATION</scope>
</reference>
<feature type="compositionally biased region" description="Polar residues" evidence="1">
    <location>
        <begin position="841"/>
        <end position="850"/>
    </location>
</feature>
<feature type="compositionally biased region" description="Pro residues" evidence="1">
    <location>
        <begin position="614"/>
        <end position="625"/>
    </location>
</feature>
<keyword evidence="2" id="KW-0732">Signal</keyword>
<feature type="compositionally biased region" description="Gly residues" evidence="1">
    <location>
        <begin position="694"/>
        <end position="736"/>
    </location>
</feature>
<dbReference type="AlphaFoldDB" id="A0AAJ7BVX6"/>
<proteinExistence type="predicted"/>
<sequence>MVPTRITLLLGFLLLCKNVIPAVEASNCGKFLSRYVFEISPSSNDIVRLAKITEKIRSAVVKRPKVDGRSVHVMIKPEDFENFYGIAQEENIYLNHRHICIDPKELNDLLPRENSAGLNLNSETSVLHPLGNTRYFSTKREKKLRRFSKSKTGNLVRTSLWNDWKQFDELLSSWKEGIENTLRKAERKYNEIKRMKFGADNYTDIFSSSKMSLLGPTTSVNDTNSRTTDVVSMQPHFTTDFMDYAPRDRMMMGLVTTSGVRNTKGLWKSVKYTTWAPKDLEEWRRKQTFQIRNVLATTVSSNNSLAKKKKGGKKKNSDKRRNADKDKMVEKTYRNRAVTKKMPVAVKATTRKSVKNHKTTSAPRGKKKKQSKSTTVRTKVSSRKPKLSESEKDKKRMHGSKASTKHYSNRPTTRSPKTDKISKKGQNKKPKNKRTFVFKNSTISPFRSTTASNRDGWEKRNVISRTSMKPRNMSKSSGEKKYKNSTGMHEKHHHFRMKRDNWHFLRHNVEIYKPESHCPPPESAVGCGDDNEFTTKLPTTAGLVIPSGEGTATVEPIEPDFTPTPPVPPPGLEPFPPPSPDVSPEPLPPDTPPDLDPESSPPTPSQISDVPSSQPGPDPALPEPPVFVEYFPTLPNPPFYQDYDSNSPVPPPALIPGSIGQSSGAQGYTPPEIGGVDISIVPIPGAPGTPGIPGLPGGPGQAGGAGSPGGPGGPGQAGGTGGAGGAGGAGKPGGAGTPDEPSGPGQTGGTGGAGSPGKPGGPGQAGGAGSPGGAGGAGGPGQWYIPPEYALGASASTTQRTTQRYKEPNSITSDKDEYTSITCDTPMLSYSGDVADYIQGNVPTENTSKNPKARASKKTHRLKKNGGHVKQ</sequence>
<feature type="compositionally biased region" description="Basic residues" evidence="1">
    <location>
        <begin position="423"/>
        <end position="435"/>
    </location>
</feature>
<evidence type="ECO:0000256" key="1">
    <source>
        <dbReference type="SAM" id="MobiDB-lite"/>
    </source>
</evidence>
<feature type="compositionally biased region" description="Basic residues" evidence="1">
    <location>
        <begin position="851"/>
        <end position="871"/>
    </location>
</feature>
<feature type="chain" id="PRO_5042561585" evidence="2">
    <location>
        <begin position="26"/>
        <end position="871"/>
    </location>
</feature>
<feature type="compositionally biased region" description="Gly residues" evidence="1">
    <location>
        <begin position="745"/>
        <end position="781"/>
    </location>
</feature>
<feature type="compositionally biased region" description="Basic residues" evidence="1">
    <location>
        <begin position="306"/>
        <end position="318"/>
    </location>
</feature>
<dbReference type="GO" id="GO:0005615">
    <property type="term" value="C:extracellular space"/>
    <property type="evidence" value="ECO:0007669"/>
    <property type="project" value="TreeGrafter"/>
</dbReference>
<dbReference type="Proteomes" id="UP000694920">
    <property type="component" value="Unplaced"/>
</dbReference>
<feature type="compositionally biased region" description="Basic residues" evidence="1">
    <location>
        <begin position="395"/>
        <end position="408"/>
    </location>
</feature>
<dbReference type="GO" id="GO:0030198">
    <property type="term" value="P:extracellular matrix organization"/>
    <property type="evidence" value="ECO:0007669"/>
    <property type="project" value="TreeGrafter"/>
</dbReference>
<dbReference type="RefSeq" id="XP_015594902.1">
    <property type="nucleotide sequence ID" value="XM_015739416.2"/>
</dbReference>
<dbReference type="GeneID" id="107267549"/>
<organism evidence="3 4">
    <name type="scientific">Cephus cinctus</name>
    <name type="common">Wheat stem sawfly</name>
    <dbReference type="NCBI Taxonomy" id="211228"/>
    <lineage>
        <taxon>Eukaryota</taxon>
        <taxon>Metazoa</taxon>
        <taxon>Ecdysozoa</taxon>
        <taxon>Arthropoda</taxon>
        <taxon>Hexapoda</taxon>
        <taxon>Insecta</taxon>
        <taxon>Pterygota</taxon>
        <taxon>Neoptera</taxon>
        <taxon>Endopterygota</taxon>
        <taxon>Hymenoptera</taxon>
        <taxon>Cephoidea</taxon>
        <taxon>Cephidae</taxon>
        <taxon>Cephus</taxon>
    </lineage>
</organism>
<evidence type="ECO:0000313" key="4">
    <source>
        <dbReference type="RefSeq" id="XP_015594902.1"/>
    </source>
</evidence>
<keyword evidence="3" id="KW-1185">Reference proteome</keyword>
<accession>A0AAJ7BVX6</accession>
<feature type="region of interest" description="Disordered" evidence="1">
    <location>
        <begin position="469"/>
        <end position="494"/>
    </location>
</feature>
<dbReference type="PANTHER" id="PTHR24023:SF1112">
    <property type="entry name" value="COL_CUTICLE_N DOMAIN-CONTAINING PROTEIN-RELATED"/>
    <property type="match status" value="1"/>
</dbReference>
<feature type="compositionally biased region" description="Basic residues" evidence="1">
    <location>
        <begin position="349"/>
        <end position="371"/>
    </location>
</feature>
<gene>
    <name evidence="4" type="primary">LOC107267549</name>
</gene>
<dbReference type="PANTHER" id="PTHR24023">
    <property type="entry name" value="COLLAGEN ALPHA"/>
    <property type="match status" value="1"/>
</dbReference>
<evidence type="ECO:0000313" key="3">
    <source>
        <dbReference type="Proteomes" id="UP000694920"/>
    </source>
</evidence>
<evidence type="ECO:0000256" key="2">
    <source>
        <dbReference type="SAM" id="SignalP"/>
    </source>
</evidence>
<protein>
    <submittedName>
        <fullName evidence="4">Cuticle collagen bli-1-like isoform X1</fullName>
    </submittedName>
</protein>
<feature type="compositionally biased region" description="Basic and acidic residues" evidence="1">
    <location>
        <begin position="319"/>
        <end position="333"/>
    </location>
</feature>
<dbReference type="KEGG" id="ccin:107267549"/>
<feature type="compositionally biased region" description="Pro residues" evidence="1">
    <location>
        <begin position="562"/>
        <end position="604"/>
    </location>
</feature>
<feature type="region of interest" description="Disordered" evidence="1">
    <location>
        <begin position="840"/>
        <end position="871"/>
    </location>
</feature>
<name>A0AAJ7BVX6_CEPCN</name>
<feature type="region of interest" description="Disordered" evidence="1">
    <location>
        <begin position="541"/>
        <end position="818"/>
    </location>
</feature>
<dbReference type="GO" id="GO:0030020">
    <property type="term" value="F:extracellular matrix structural constituent conferring tensile strength"/>
    <property type="evidence" value="ECO:0007669"/>
    <property type="project" value="TreeGrafter"/>
</dbReference>
<feature type="signal peptide" evidence="2">
    <location>
        <begin position="1"/>
        <end position="25"/>
    </location>
</feature>
<dbReference type="InterPro" id="IPR050149">
    <property type="entry name" value="Collagen_superfamily"/>
</dbReference>
<feature type="region of interest" description="Disordered" evidence="1">
    <location>
        <begin position="300"/>
        <end position="435"/>
    </location>
</feature>